<dbReference type="SUPFAM" id="SSF69118">
    <property type="entry name" value="AhpD-like"/>
    <property type="match status" value="1"/>
</dbReference>
<dbReference type="NCBIfam" id="TIGR00778">
    <property type="entry name" value="ahpD_dom"/>
    <property type="match status" value="1"/>
</dbReference>
<sequence length="166" mass="18694">MPWIKPAKQSDLKGMEIYSELDQPVPVFNRLIARSPEIFSAFMPLASAVKAGVLSEFETETVVVFVSKQNGCNFCYNGHGSLLKEISGNEEILEDLNEYQESSSFPDHLKHILVYAEKLVTSPQDLKKEDIKRLLEDGYSEKEIVEINQLISYTSYTNQTSIGLGL</sequence>
<dbReference type="OrthoDB" id="9801997at2"/>
<dbReference type="AlphaFoldDB" id="A0A0J6D2I9"/>
<dbReference type="InterPro" id="IPR029032">
    <property type="entry name" value="AhpD-like"/>
</dbReference>
<keyword evidence="2" id="KW-1185">Reference proteome</keyword>
<dbReference type="STRING" id="157733.AB986_10215"/>
<protein>
    <recommendedName>
        <fullName evidence="3">Carboxymuconolactone decarboxylase-like domain-containing protein</fullName>
    </recommendedName>
</protein>
<dbReference type="GO" id="GO:0051920">
    <property type="term" value="F:peroxiredoxin activity"/>
    <property type="evidence" value="ECO:0007669"/>
    <property type="project" value="InterPro"/>
</dbReference>
<name>A0A0J6D2I9_9BACL</name>
<gene>
    <name evidence="1" type="ORF">AB986_10215</name>
</gene>
<dbReference type="EMBL" id="LELK01000001">
    <property type="protein sequence ID" value="KMM39540.1"/>
    <property type="molecule type" value="Genomic_DNA"/>
</dbReference>
<evidence type="ECO:0008006" key="3">
    <source>
        <dbReference type="Google" id="ProtNLM"/>
    </source>
</evidence>
<accession>A0A0J6D2I9</accession>
<dbReference type="PANTHER" id="PTHR35446">
    <property type="entry name" value="SI:CH211-175M2.5"/>
    <property type="match status" value="1"/>
</dbReference>
<organism evidence="1 2">
    <name type="scientific">Guptibacillus hwajinpoensis</name>
    <dbReference type="NCBI Taxonomy" id="208199"/>
    <lineage>
        <taxon>Bacteria</taxon>
        <taxon>Bacillati</taxon>
        <taxon>Bacillota</taxon>
        <taxon>Bacilli</taxon>
        <taxon>Bacillales</taxon>
        <taxon>Guptibacillaceae</taxon>
        <taxon>Guptibacillus</taxon>
    </lineage>
</organism>
<evidence type="ECO:0000313" key="1">
    <source>
        <dbReference type="EMBL" id="KMM39540.1"/>
    </source>
</evidence>
<dbReference type="RefSeq" id="WP_048310711.1">
    <property type="nucleotide sequence ID" value="NZ_CP119526.1"/>
</dbReference>
<evidence type="ECO:0000313" key="2">
    <source>
        <dbReference type="Proteomes" id="UP000035996"/>
    </source>
</evidence>
<dbReference type="Proteomes" id="UP000035996">
    <property type="component" value="Unassembled WGS sequence"/>
</dbReference>
<dbReference type="InterPro" id="IPR004675">
    <property type="entry name" value="AhpD_core"/>
</dbReference>
<dbReference type="PANTHER" id="PTHR35446:SF2">
    <property type="entry name" value="CARBOXYMUCONOLACTONE DECARBOXYLASE-LIKE DOMAIN-CONTAINING PROTEIN"/>
    <property type="match status" value="1"/>
</dbReference>
<reference evidence="1" key="1">
    <citation type="submission" date="2015-06" db="EMBL/GenBank/DDBJ databases">
        <authorList>
            <person name="Liu B."/>
            <person name="Wang J."/>
            <person name="Zhu Y."/>
            <person name="Liu G."/>
            <person name="Chen Q."/>
            <person name="Zheng C."/>
            <person name="Che J."/>
            <person name="Ge C."/>
            <person name="Shi H."/>
            <person name="Pan Z."/>
            <person name="Liu X."/>
        </authorList>
    </citation>
    <scope>NUCLEOTIDE SEQUENCE [LARGE SCALE GENOMIC DNA]</scope>
    <source>
        <strain evidence="1">DSM 16346</strain>
    </source>
</reference>
<comment type="caution">
    <text evidence="1">The sequence shown here is derived from an EMBL/GenBank/DDBJ whole genome shotgun (WGS) entry which is preliminary data.</text>
</comment>
<proteinExistence type="predicted"/>
<dbReference type="Gene3D" id="1.20.1290.10">
    <property type="entry name" value="AhpD-like"/>
    <property type="match status" value="1"/>
</dbReference>